<name>A0A7J7KDB1_BUGNE</name>
<feature type="chain" id="PRO_5029581992" evidence="2">
    <location>
        <begin position="17"/>
        <end position="204"/>
    </location>
</feature>
<evidence type="ECO:0000256" key="1">
    <source>
        <dbReference type="SAM" id="MobiDB-lite"/>
    </source>
</evidence>
<reference evidence="3" key="1">
    <citation type="submission" date="2020-06" db="EMBL/GenBank/DDBJ databases">
        <title>Draft genome of Bugula neritina, a colonial animal packing powerful symbionts and potential medicines.</title>
        <authorList>
            <person name="Rayko M."/>
        </authorList>
    </citation>
    <scope>NUCLEOTIDE SEQUENCE [LARGE SCALE GENOMIC DNA]</scope>
    <source>
        <strain evidence="3">Kwan_BN1</strain>
    </source>
</reference>
<keyword evidence="2" id="KW-0732">Signal</keyword>
<evidence type="ECO:0000313" key="3">
    <source>
        <dbReference type="EMBL" id="KAF6035924.1"/>
    </source>
</evidence>
<gene>
    <name evidence="3" type="ORF">EB796_005764</name>
</gene>
<dbReference type="Proteomes" id="UP000593567">
    <property type="component" value="Unassembled WGS sequence"/>
</dbReference>
<dbReference type="AlphaFoldDB" id="A0A7J7KDB1"/>
<evidence type="ECO:0000313" key="4">
    <source>
        <dbReference type="Proteomes" id="UP000593567"/>
    </source>
</evidence>
<organism evidence="3 4">
    <name type="scientific">Bugula neritina</name>
    <name type="common">Brown bryozoan</name>
    <name type="synonym">Sertularia neritina</name>
    <dbReference type="NCBI Taxonomy" id="10212"/>
    <lineage>
        <taxon>Eukaryota</taxon>
        <taxon>Metazoa</taxon>
        <taxon>Spiralia</taxon>
        <taxon>Lophotrochozoa</taxon>
        <taxon>Bryozoa</taxon>
        <taxon>Gymnolaemata</taxon>
        <taxon>Cheilostomatida</taxon>
        <taxon>Flustrina</taxon>
        <taxon>Buguloidea</taxon>
        <taxon>Bugulidae</taxon>
        <taxon>Bugula</taxon>
    </lineage>
</organism>
<comment type="caution">
    <text evidence="3">The sequence shown here is derived from an EMBL/GenBank/DDBJ whole genome shotgun (WGS) entry which is preliminary data.</text>
</comment>
<dbReference type="EMBL" id="VXIV02000808">
    <property type="protein sequence ID" value="KAF6035924.1"/>
    <property type="molecule type" value="Genomic_DNA"/>
</dbReference>
<feature type="region of interest" description="Disordered" evidence="1">
    <location>
        <begin position="17"/>
        <end position="53"/>
    </location>
</feature>
<feature type="signal peptide" evidence="2">
    <location>
        <begin position="1"/>
        <end position="16"/>
    </location>
</feature>
<evidence type="ECO:0000256" key="2">
    <source>
        <dbReference type="SAM" id="SignalP"/>
    </source>
</evidence>
<feature type="compositionally biased region" description="Basic and acidic residues" evidence="1">
    <location>
        <begin position="18"/>
        <end position="32"/>
    </location>
</feature>
<protein>
    <submittedName>
        <fullName evidence="3">Uncharacterized protein</fullName>
    </submittedName>
</protein>
<sequence>MKYFVLVTLLLALVSAQRRTEQPRTEQPRTEQPRTTVQPQGDYGETSPDDCTEEGVLCSDLSKLPRRTFNSSSDEAAMLRAAQTKFENETDLRQSEEEYGAVERGMTNMTREFRSNQASLISSAKWETSCKKSCFFWYPKGIFHAGHWWHIVHWHFNHFYFYQFFHHCCSLVICGGMVDVCHNIDMSDFSSGDGLGDSNGDGLN</sequence>
<keyword evidence="4" id="KW-1185">Reference proteome</keyword>
<proteinExistence type="predicted"/>
<accession>A0A7J7KDB1</accession>